<dbReference type="Gene3D" id="3.30.70.2520">
    <property type="match status" value="1"/>
</dbReference>
<name>A0A7G7YN02_9CORY</name>
<keyword evidence="1" id="KW-0560">Oxidoreductase</keyword>
<organism evidence="3 4">
    <name type="scientific">Corynebacterium anserum</name>
    <dbReference type="NCBI Taxonomy" id="2684406"/>
    <lineage>
        <taxon>Bacteria</taxon>
        <taxon>Bacillati</taxon>
        <taxon>Actinomycetota</taxon>
        <taxon>Actinomycetes</taxon>
        <taxon>Mycobacteriales</taxon>
        <taxon>Corynebacteriaceae</taxon>
        <taxon>Corynebacterium</taxon>
    </lineage>
</organism>
<dbReference type="Gene3D" id="3.30.465.10">
    <property type="match status" value="1"/>
</dbReference>
<dbReference type="Pfam" id="PF01565">
    <property type="entry name" value="FAD_binding_4"/>
    <property type="match status" value="1"/>
</dbReference>
<evidence type="ECO:0000259" key="2">
    <source>
        <dbReference type="PROSITE" id="PS51387"/>
    </source>
</evidence>
<evidence type="ECO:0000313" key="4">
    <source>
        <dbReference type="Proteomes" id="UP000515275"/>
    </source>
</evidence>
<dbReference type="GO" id="GO:0003885">
    <property type="term" value="F:D-arabinono-1,4-lactone oxidase activity"/>
    <property type="evidence" value="ECO:0007669"/>
    <property type="project" value="InterPro"/>
</dbReference>
<evidence type="ECO:0000313" key="3">
    <source>
        <dbReference type="EMBL" id="QNH95872.1"/>
    </source>
</evidence>
<dbReference type="PANTHER" id="PTHR43762:SF1">
    <property type="entry name" value="D-ARABINONO-1,4-LACTONE OXIDASE"/>
    <property type="match status" value="1"/>
</dbReference>
<dbReference type="InterPro" id="IPR016167">
    <property type="entry name" value="FAD-bd_PCMH_sub1"/>
</dbReference>
<protein>
    <submittedName>
        <fullName evidence="3">FAD-binding protein</fullName>
    </submittedName>
</protein>
<dbReference type="PANTHER" id="PTHR43762">
    <property type="entry name" value="L-GULONOLACTONE OXIDASE"/>
    <property type="match status" value="1"/>
</dbReference>
<dbReference type="InterPro" id="IPR006094">
    <property type="entry name" value="Oxid_FAD_bind_N"/>
</dbReference>
<accession>A0A7G7YN02</accession>
<dbReference type="Pfam" id="PF04030">
    <property type="entry name" value="ALO"/>
    <property type="match status" value="1"/>
</dbReference>
<dbReference type="InterPro" id="IPR010031">
    <property type="entry name" value="FAD_lactone_oxidase-like"/>
</dbReference>
<reference evidence="3 4" key="1">
    <citation type="submission" date="2019-12" db="EMBL/GenBank/DDBJ databases">
        <title>Corynebacterium sp. nov., isolated from feces of the Anser Albifrons in China.</title>
        <authorList>
            <person name="Liu Q."/>
        </authorList>
    </citation>
    <scope>NUCLEOTIDE SEQUENCE [LARGE SCALE GENOMIC DNA]</scope>
    <source>
        <strain evidence="3 4">23H37-10</strain>
    </source>
</reference>
<dbReference type="NCBIfam" id="TIGR01679">
    <property type="entry name" value="bact_FAD_ox"/>
    <property type="match status" value="1"/>
</dbReference>
<proteinExistence type="predicted"/>
<gene>
    <name evidence="3" type="ORF">GP473_03540</name>
</gene>
<dbReference type="KEGG" id="cans:GP473_03540"/>
<keyword evidence="4" id="KW-1185">Reference proteome</keyword>
<sequence length="439" mass="48600">MSTTWSNWSGAVTSHPSRFVQPATEAEVIQLVKETADSAGRLKAVGAAHSFTPVAQTDGTLVNLDKMSGLVAFDKEKMTVTLRAGTRLRDCPAILRPLGVAFANQGDVDPQSIIGAISTGTHGTGVGFTGFAGMVRSFRIVTPDGEVHACHPDAPNPLDRELFDLCRISLGAYGIITEVEMDVVPTFVLEAKEAAELLTPVIEHFPERAHAVDHLEYFWFPRTDVAHVKTNTRRPGDTPTRPIPRWKVAIDDDLLGGIAFGFMNKLSGVLPRLTGPMLQLSAQGLAQREYSDLAHDVFVTPRRVKFNEMEYSVPLADATEVLKDVHRTINRMDEQVLFPIEVRATGADDVPLSTAKGRESCYIALHRYHKQDQWAYFRRIEPIFKAAGGRPHWGKMHSLNHEDLLERHEDLARAAELRGKIDPLGVFRNAMVDRIFGLV</sequence>
<dbReference type="GO" id="GO:0071949">
    <property type="term" value="F:FAD binding"/>
    <property type="evidence" value="ECO:0007669"/>
    <property type="project" value="InterPro"/>
</dbReference>
<dbReference type="GO" id="GO:0016020">
    <property type="term" value="C:membrane"/>
    <property type="evidence" value="ECO:0007669"/>
    <property type="project" value="InterPro"/>
</dbReference>
<feature type="domain" description="FAD-binding PCMH-type" evidence="2">
    <location>
        <begin position="12"/>
        <end position="186"/>
    </location>
</feature>
<dbReference type="SUPFAM" id="SSF56176">
    <property type="entry name" value="FAD-binding/transporter-associated domain-like"/>
    <property type="match status" value="1"/>
</dbReference>
<dbReference type="AlphaFoldDB" id="A0A7G7YN02"/>
<dbReference type="EMBL" id="CP046883">
    <property type="protein sequence ID" value="QNH95872.1"/>
    <property type="molecule type" value="Genomic_DNA"/>
</dbReference>
<dbReference type="InterPro" id="IPR016169">
    <property type="entry name" value="FAD-bd_PCMH_sub2"/>
</dbReference>
<dbReference type="Gene3D" id="3.30.43.10">
    <property type="entry name" value="Uridine Diphospho-n-acetylenolpyruvylglucosamine Reductase, domain 2"/>
    <property type="match status" value="1"/>
</dbReference>
<dbReference type="PROSITE" id="PS51387">
    <property type="entry name" value="FAD_PCMH"/>
    <property type="match status" value="1"/>
</dbReference>
<dbReference type="InterPro" id="IPR007173">
    <property type="entry name" value="ALO_C"/>
</dbReference>
<dbReference type="InterPro" id="IPR036318">
    <property type="entry name" value="FAD-bd_PCMH-like_sf"/>
</dbReference>
<dbReference type="RefSeq" id="WP_186277148.1">
    <property type="nucleotide sequence ID" value="NZ_CP046883.1"/>
</dbReference>
<dbReference type="Proteomes" id="UP000515275">
    <property type="component" value="Chromosome"/>
</dbReference>
<evidence type="ECO:0000256" key="1">
    <source>
        <dbReference type="ARBA" id="ARBA00023002"/>
    </source>
</evidence>
<dbReference type="PIRSF" id="PIRSF000136">
    <property type="entry name" value="LGO_GLO"/>
    <property type="match status" value="1"/>
</dbReference>
<dbReference type="InterPro" id="IPR016166">
    <property type="entry name" value="FAD-bd_PCMH"/>
</dbReference>